<feature type="region of interest" description="Disordered" evidence="1">
    <location>
        <begin position="357"/>
        <end position="385"/>
    </location>
</feature>
<sequence>MLETDVSMALWMGIPIFVAGQELHRHVRRAVRVLHNLGKIRIRPIPLTFPVDLSDGSTVNISLNCAYISSPHFDSPGSITFFASSFSRFHAWGGPLAARLELETRLFERQFISRAHPMSRATKFGQTALTDANIILVNPASALDFILFVKNNPADLAQQSILDYACLRWTKERAEFENGNMTPEQAEEFTQKEEKNRAVQATEWEHLAENKQLYLSRLEEKLAVSRKNRTTLDSASSILHLQDEAPAKEAAMSLAAYRSALLQDRNSHRLELLHDGQAVVSSQNISVHNGIRVALDQRKRRNKKLRKRNAAEASARTRFRATSRRAQAAKLGVNYDKYVASLEPKRLKRALYRSRKLEQDIQEQTPEPADAVRDPGSTAGSGPAPDKARVVLIRSGYNKASLKAQRCAVLASVPHLMILYQSKVVDSGKSEDCFWTGRTKILKASARRLNAAIVDAAQGASRFQKEKGYGV</sequence>
<reference evidence="2 3" key="1">
    <citation type="submission" date="2021-12" db="EMBL/GenBank/DDBJ databases">
        <title>High titer production of polyol ester of fatty acids by Rhodotorula paludigena BS15 towards product separation-free biomass refinery.</title>
        <authorList>
            <person name="Mano J."/>
            <person name="Ono H."/>
            <person name="Tanaka T."/>
            <person name="Naito K."/>
            <person name="Sushida H."/>
            <person name="Ike M."/>
            <person name="Tokuyasu K."/>
            <person name="Kitaoka M."/>
        </authorList>
    </citation>
    <scope>NUCLEOTIDE SEQUENCE [LARGE SCALE GENOMIC DNA]</scope>
    <source>
        <strain evidence="2 3">BS15</strain>
    </source>
</reference>
<dbReference type="AlphaFoldDB" id="A0AAV5GP73"/>
<comment type="caution">
    <text evidence="2">The sequence shown here is derived from an EMBL/GenBank/DDBJ whole genome shotgun (WGS) entry which is preliminary data.</text>
</comment>
<accession>A0AAV5GP73</accession>
<evidence type="ECO:0000313" key="2">
    <source>
        <dbReference type="EMBL" id="GJN91320.1"/>
    </source>
</evidence>
<evidence type="ECO:0000313" key="3">
    <source>
        <dbReference type="Proteomes" id="UP001342314"/>
    </source>
</evidence>
<evidence type="ECO:0000256" key="1">
    <source>
        <dbReference type="SAM" id="MobiDB-lite"/>
    </source>
</evidence>
<gene>
    <name evidence="2" type="ORF">Rhopal_004341-T1</name>
</gene>
<name>A0AAV5GP73_9BASI</name>
<protein>
    <submittedName>
        <fullName evidence="2">Uncharacterized protein</fullName>
    </submittedName>
</protein>
<feature type="compositionally biased region" description="Basic residues" evidence="1">
    <location>
        <begin position="299"/>
        <end position="308"/>
    </location>
</feature>
<organism evidence="2 3">
    <name type="scientific">Rhodotorula paludigena</name>
    <dbReference type="NCBI Taxonomy" id="86838"/>
    <lineage>
        <taxon>Eukaryota</taxon>
        <taxon>Fungi</taxon>
        <taxon>Dikarya</taxon>
        <taxon>Basidiomycota</taxon>
        <taxon>Pucciniomycotina</taxon>
        <taxon>Microbotryomycetes</taxon>
        <taxon>Sporidiobolales</taxon>
        <taxon>Sporidiobolaceae</taxon>
        <taxon>Rhodotorula</taxon>
    </lineage>
</organism>
<feature type="region of interest" description="Disordered" evidence="1">
    <location>
        <begin position="299"/>
        <end position="321"/>
    </location>
</feature>
<keyword evidence="3" id="KW-1185">Reference proteome</keyword>
<proteinExistence type="predicted"/>
<dbReference type="Proteomes" id="UP001342314">
    <property type="component" value="Unassembled WGS sequence"/>
</dbReference>
<dbReference type="EMBL" id="BQKY01000008">
    <property type="protein sequence ID" value="GJN91320.1"/>
    <property type="molecule type" value="Genomic_DNA"/>
</dbReference>